<dbReference type="AlphaFoldDB" id="A0A6N8U6N9"/>
<feature type="domain" description="N-acetyltransferase" evidence="3">
    <location>
        <begin position="1"/>
        <end position="163"/>
    </location>
</feature>
<evidence type="ECO:0000313" key="5">
    <source>
        <dbReference type="Proteomes" id="UP000434036"/>
    </source>
</evidence>
<dbReference type="PROSITE" id="PS51186">
    <property type="entry name" value="GNAT"/>
    <property type="match status" value="1"/>
</dbReference>
<dbReference type="Proteomes" id="UP000434036">
    <property type="component" value="Unassembled WGS sequence"/>
</dbReference>
<sequence length="163" mass="19413">MEIVSASYEDIADIVELYQQIVQFQDQMGQSQWKQSDVTWDALTEIYSLEHFYIARMQGEIIGACIIADYDPIYWPKTPRHESLYIHKLAVHEDWRKNGVGVAFLEFFKQEGRRRGLDEVRLDVRAYKDKLRSFYERNGFTLVRIASIFDDYDTALYHARWED</sequence>
<comment type="caution">
    <text evidence="4">The sequence shown here is derived from an EMBL/GenBank/DDBJ whole genome shotgun (WGS) entry which is preliminary data.</text>
</comment>
<dbReference type="EMBL" id="WUUQ01000002">
    <property type="protein sequence ID" value="MXQ73561.1"/>
    <property type="molecule type" value="Genomic_DNA"/>
</dbReference>
<protein>
    <submittedName>
        <fullName evidence="4">GNAT family N-acetyltransferase</fullName>
    </submittedName>
</protein>
<dbReference type="Pfam" id="PF00583">
    <property type="entry name" value="Acetyltransf_1"/>
    <property type="match status" value="1"/>
</dbReference>
<keyword evidence="1 4" id="KW-0808">Transferase</keyword>
<reference evidence="4 5" key="1">
    <citation type="submission" date="2019-12" db="EMBL/GenBank/DDBJ databases">
        <authorList>
            <person name="Yang R."/>
        </authorList>
    </citation>
    <scope>NUCLEOTIDE SEQUENCE [LARGE SCALE GENOMIC DNA]</scope>
    <source>
        <strain evidence="4 5">DONG20-135</strain>
    </source>
</reference>
<keyword evidence="5" id="KW-1185">Reference proteome</keyword>
<dbReference type="GO" id="GO:0016747">
    <property type="term" value="F:acyltransferase activity, transferring groups other than amino-acyl groups"/>
    <property type="evidence" value="ECO:0007669"/>
    <property type="project" value="InterPro"/>
</dbReference>
<evidence type="ECO:0000259" key="3">
    <source>
        <dbReference type="PROSITE" id="PS51186"/>
    </source>
</evidence>
<dbReference type="PANTHER" id="PTHR43877">
    <property type="entry name" value="AMINOALKYLPHOSPHONATE N-ACETYLTRANSFERASE-RELATED-RELATED"/>
    <property type="match status" value="1"/>
</dbReference>
<dbReference type="InterPro" id="IPR000182">
    <property type="entry name" value="GNAT_dom"/>
</dbReference>
<evidence type="ECO:0000256" key="1">
    <source>
        <dbReference type="ARBA" id="ARBA00022679"/>
    </source>
</evidence>
<dbReference type="SUPFAM" id="SSF55729">
    <property type="entry name" value="Acyl-CoA N-acyltransferases (Nat)"/>
    <property type="match status" value="1"/>
</dbReference>
<gene>
    <name evidence="4" type="ORF">GSF08_06390</name>
</gene>
<dbReference type="InterPro" id="IPR050832">
    <property type="entry name" value="Bact_Acetyltransf"/>
</dbReference>
<evidence type="ECO:0000256" key="2">
    <source>
        <dbReference type="ARBA" id="ARBA00023315"/>
    </source>
</evidence>
<keyword evidence="2" id="KW-0012">Acyltransferase</keyword>
<dbReference type="Gene3D" id="3.40.630.30">
    <property type="match status" value="1"/>
</dbReference>
<proteinExistence type="predicted"/>
<dbReference type="CDD" id="cd04301">
    <property type="entry name" value="NAT_SF"/>
    <property type="match status" value="1"/>
</dbReference>
<reference evidence="4 5" key="2">
    <citation type="submission" date="2020-01" db="EMBL/GenBank/DDBJ databases">
        <title>Clostridiaceae sp. nov. isolated from the gut of human by culturomics.</title>
        <authorList>
            <person name="Chang Y."/>
        </authorList>
    </citation>
    <scope>NUCLEOTIDE SEQUENCE [LARGE SCALE GENOMIC DNA]</scope>
    <source>
        <strain evidence="4 5">DONG20-135</strain>
    </source>
</reference>
<accession>A0A6N8U6N9</accession>
<name>A0A6N8U6N9_9FIRM</name>
<evidence type="ECO:0000313" key="4">
    <source>
        <dbReference type="EMBL" id="MXQ73561.1"/>
    </source>
</evidence>
<organism evidence="4 5">
    <name type="scientific">Copranaerobaculum intestinale</name>
    <dbReference type="NCBI Taxonomy" id="2692629"/>
    <lineage>
        <taxon>Bacteria</taxon>
        <taxon>Bacillati</taxon>
        <taxon>Bacillota</taxon>
        <taxon>Erysipelotrichia</taxon>
        <taxon>Erysipelotrichales</taxon>
        <taxon>Erysipelotrichaceae</taxon>
        <taxon>Copranaerobaculum</taxon>
    </lineage>
</organism>
<dbReference type="InterPro" id="IPR016181">
    <property type="entry name" value="Acyl_CoA_acyltransferase"/>
</dbReference>
<dbReference type="RefSeq" id="WP_160625001.1">
    <property type="nucleotide sequence ID" value="NZ_WUUQ01000002.1"/>
</dbReference>